<comment type="caution">
    <text evidence="2">The sequence shown here is derived from an EMBL/GenBank/DDBJ whole genome shotgun (WGS) entry which is preliminary data.</text>
</comment>
<evidence type="ECO:0000313" key="2">
    <source>
        <dbReference type="EMBL" id="RMR52848.1"/>
    </source>
</evidence>
<proteinExistence type="predicted"/>
<name>A0A3M4VLY7_PSECI</name>
<gene>
    <name evidence="2" type="ORF">ALP84_01650</name>
</gene>
<dbReference type="EMBL" id="RBRY01000138">
    <property type="protein sequence ID" value="RMR52848.1"/>
    <property type="molecule type" value="Genomic_DNA"/>
</dbReference>
<feature type="signal peptide" evidence="1">
    <location>
        <begin position="1"/>
        <end position="23"/>
    </location>
</feature>
<dbReference type="Proteomes" id="UP000278332">
    <property type="component" value="Unassembled WGS sequence"/>
</dbReference>
<dbReference type="InterPro" id="IPR009003">
    <property type="entry name" value="Peptidase_S1_PA"/>
</dbReference>
<dbReference type="RefSeq" id="WP_122321635.1">
    <property type="nucleotide sequence ID" value="NZ_RBRY01000138.1"/>
</dbReference>
<keyword evidence="1" id="KW-0732">Signal</keyword>
<sequence>MNLRVFAGACCIASLMHLPTAMAQDLGEGLISLASSKVLLEADGQSTHWNGIGRIKSTKGSHCTATLIDTRSPGSPDDAPAYLLTNGHCISRRNGTIITDSEIEGTVQFNFFTDSLAYSYPLKRVNWSSMQGVDLAIVELQPTLASLIADGIQPLRLTNQMPEDGREILSIGAPLYIGTGHLRMAACVHQSSGEILQRPWVWRHTVSNQCKDIAQGSSGSPLLTRDTGEVFAVLNFTNQPSPESSAVKGEVTLPPGFPPQATDSNFGSPVTSLNECFIDGVLTTDPQQCRLFPVHSIIFESPPRQYVKVRLDALGNEVYPSWGLHFKVDKPFYRYKKADSPLECENPVGYSAAITSRDARIDDPIDARVGINWLCIIGVSSADDRPSHGMMRNALTLAVELQAAGPTSDPQMHIEKNRFGTYEVNWLSDPGRIDYYTAKIGPPAITDCTEPKGFKRRLGSNLVLRTKSLPVKICTYAHDINGQRSSVREDIVSVTR</sequence>
<reference evidence="2 3" key="1">
    <citation type="submission" date="2018-08" db="EMBL/GenBank/DDBJ databases">
        <title>Recombination of ecologically and evolutionarily significant loci maintains genetic cohesion in the Pseudomonas syringae species complex.</title>
        <authorList>
            <person name="Dillon M."/>
            <person name="Thakur S."/>
            <person name="Almeida R.N.D."/>
            <person name="Weir B.S."/>
            <person name="Guttman D.S."/>
        </authorList>
    </citation>
    <scope>NUCLEOTIDE SEQUENCE [LARGE SCALE GENOMIC DNA]</scope>
    <source>
        <strain evidence="2 3">ICMP 6917</strain>
    </source>
</reference>
<dbReference type="Gene3D" id="2.40.10.10">
    <property type="entry name" value="Trypsin-like serine proteases"/>
    <property type="match status" value="2"/>
</dbReference>
<dbReference type="SUPFAM" id="SSF50494">
    <property type="entry name" value="Trypsin-like serine proteases"/>
    <property type="match status" value="1"/>
</dbReference>
<dbReference type="InterPro" id="IPR043504">
    <property type="entry name" value="Peptidase_S1_PA_chymotrypsin"/>
</dbReference>
<organism evidence="2 3">
    <name type="scientific">Pseudomonas cichorii</name>
    <dbReference type="NCBI Taxonomy" id="36746"/>
    <lineage>
        <taxon>Bacteria</taxon>
        <taxon>Pseudomonadati</taxon>
        <taxon>Pseudomonadota</taxon>
        <taxon>Gammaproteobacteria</taxon>
        <taxon>Pseudomonadales</taxon>
        <taxon>Pseudomonadaceae</taxon>
        <taxon>Pseudomonas</taxon>
    </lineage>
</organism>
<dbReference type="AlphaFoldDB" id="A0A3M4VLY7"/>
<evidence type="ECO:0000313" key="3">
    <source>
        <dbReference type="Proteomes" id="UP000278332"/>
    </source>
</evidence>
<dbReference type="Pfam" id="PF13365">
    <property type="entry name" value="Trypsin_2"/>
    <property type="match status" value="1"/>
</dbReference>
<feature type="chain" id="PRO_5017937286" evidence="1">
    <location>
        <begin position="24"/>
        <end position="496"/>
    </location>
</feature>
<protein>
    <submittedName>
        <fullName evidence="2">Trypsin domain-containing protein</fullName>
    </submittedName>
</protein>
<evidence type="ECO:0000256" key="1">
    <source>
        <dbReference type="SAM" id="SignalP"/>
    </source>
</evidence>
<accession>A0A3M4VLY7</accession>